<dbReference type="PRINTS" id="PR00344">
    <property type="entry name" value="BCTRLSENSOR"/>
</dbReference>
<dbReference type="GO" id="GO:0000155">
    <property type="term" value="F:phosphorelay sensor kinase activity"/>
    <property type="evidence" value="ECO:0007669"/>
    <property type="project" value="InterPro"/>
</dbReference>
<dbReference type="Gene3D" id="1.10.287.130">
    <property type="match status" value="1"/>
</dbReference>
<dbReference type="InterPro" id="IPR003594">
    <property type="entry name" value="HATPase_dom"/>
</dbReference>
<dbReference type="SMART" id="SM00086">
    <property type="entry name" value="PAC"/>
    <property type="match status" value="2"/>
</dbReference>
<dbReference type="InterPro" id="IPR035965">
    <property type="entry name" value="PAS-like_dom_sf"/>
</dbReference>
<sequence>MTVTIPPDDDPAHAPGVNDPARLSALRESGLLDAAAEEAFDRLTRLASVLVHSPATFISLVDETRDFYLSCVGFPDPLAQEREIRGPTFCHLAIQNNGPLVIPDTRARPEYARIPTVETLGVAAYLGVPIRGADGMVLGSFCAIDFVPRAWTDTEVEVMVQLARSAEREIELRRRIRQVEDQGEEMQAQAAELEAQVEEAREAAEQLERLNAALEDARAASESERARLREVFEQAPVAVAVVRGPEHVFESANPGYIRMVGGRRVVGRRVADALPEVVEQGFIGLLDQVRATGEPFIGTAVPLELRDEWMGTVEERFVDFIYHPLRGADGSVSGITAIITDVTEKVRADAIREQERERLARVVAQFPGAVAVLEGPDHRFVAASEQYRERAAGREMVGRPFREVYPEVDGQGYFDLLDQVYASGREWSGSGVTAAWDGDGDGIAEEHRIDIVYKPLLNAGGRVEGIATQYHIVDERERSAEALRASDERYQLASRATADVIWDWDLQADCIRWNPALGERFGHHPSDGETSGGWWLEHIHPDDRDKVAEGIHAAIDRGADTWSAEYRFLRADGGYADVLDRGHVARPREGAASRMVGAMQDVTEQKAADQLRLTLYDEAGRARAEADYANRAKSQFLAQMSHEIRTPINAVVGYIDLLQAGVAGDLNAQQAEYVGRVRASGQHLLGLVSDILDLSKAEAGEMEVAHEATLLLGTTAAAVGMISPLAQSRGVQLHDESVSAGEEMYVGDEDRVRQVAVNLLSNAVRFTDEGGRVTIRCAVREAPAESALAGPGPWLAVEVEDTGRGIPAGELERIFEPFSQVDGGHTRRTGGTGLGLTISRRFARLMGGDLTVQSVLGEGSRFVLWLPTPEGVHAQAELQGGAAGAAAPTSGADEAPGDVWFSGSPEITGLAEIGHLLARGADALSRRFGERLRGDPALPHAREMNRVQLEDHVATFLLETGKMLIILDEGHGDPELMQDGTSIQRVISERHGEQRRRLGWTADHLRREFALLRAEVHALVEREAEGRTAVELAGALKVLQRLLDRAELRGLRAFGGPDR</sequence>
<feature type="domain" description="PAC" evidence="9">
    <location>
        <begin position="562"/>
        <end position="614"/>
    </location>
</feature>
<evidence type="ECO:0000256" key="6">
    <source>
        <dbReference type="SAM" id="Coils"/>
    </source>
</evidence>
<dbReference type="InterPro" id="IPR004358">
    <property type="entry name" value="Sig_transdc_His_kin-like_C"/>
</dbReference>
<proteinExistence type="predicted"/>
<dbReference type="PANTHER" id="PTHR43047">
    <property type="entry name" value="TWO-COMPONENT HISTIDINE PROTEIN KINASE"/>
    <property type="match status" value="1"/>
</dbReference>
<dbReference type="InterPro" id="IPR003018">
    <property type="entry name" value="GAF"/>
</dbReference>
<evidence type="ECO:0000256" key="5">
    <source>
        <dbReference type="ARBA" id="ARBA00022777"/>
    </source>
</evidence>
<dbReference type="SMART" id="SM00388">
    <property type="entry name" value="HisKA"/>
    <property type="match status" value="1"/>
</dbReference>
<dbReference type="InterPro" id="IPR036097">
    <property type="entry name" value="HisK_dim/P_sf"/>
</dbReference>
<feature type="domain" description="PAS" evidence="8">
    <location>
        <begin position="486"/>
        <end position="558"/>
    </location>
</feature>
<evidence type="ECO:0000259" key="8">
    <source>
        <dbReference type="PROSITE" id="PS50112"/>
    </source>
</evidence>
<keyword evidence="11" id="KW-1185">Reference proteome</keyword>
<dbReference type="InterPro" id="IPR000014">
    <property type="entry name" value="PAS"/>
</dbReference>
<dbReference type="Proteomes" id="UP000582837">
    <property type="component" value="Unassembled WGS sequence"/>
</dbReference>
<dbReference type="SMART" id="SM00065">
    <property type="entry name" value="GAF"/>
    <property type="match status" value="1"/>
</dbReference>
<dbReference type="InterPro" id="IPR005467">
    <property type="entry name" value="His_kinase_dom"/>
</dbReference>
<comment type="caution">
    <text evidence="10">The sequence shown here is derived from an EMBL/GenBank/DDBJ whole genome shotgun (WGS) entry which is preliminary data.</text>
</comment>
<feature type="coiled-coil region" evidence="6">
    <location>
        <begin position="1002"/>
        <end position="1049"/>
    </location>
</feature>
<organism evidence="10 11">
    <name type="scientific">Longimicrobium terrae</name>
    <dbReference type="NCBI Taxonomy" id="1639882"/>
    <lineage>
        <taxon>Bacteria</taxon>
        <taxon>Pseudomonadati</taxon>
        <taxon>Gemmatimonadota</taxon>
        <taxon>Longimicrobiia</taxon>
        <taxon>Longimicrobiales</taxon>
        <taxon>Longimicrobiaceae</taxon>
        <taxon>Longimicrobium</taxon>
    </lineage>
</organism>
<evidence type="ECO:0000256" key="2">
    <source>
        <dbReference type="ARBA" id="ARBA00012438"/>
    </source>
</evidence>
<evidence type="ECO:0000259" key="9">
    <source>
        <dbReference type="PROSITE" id="PS50113"/>
    </source>
</evidence>
<dbReference type="Pfam" id="PF01590">
    <property type="entry name" value="GAF"/>
    <property type="match status" value="1"/>
</dbReference>
<evidence type="ECO:0000313" key="11">
    <source>
        <dbReference type="Proteomes" id="UP000582837"/>
    </source>
</evidence>
<dbReference type="EC" id="2.7.13.3" evidence="2"/>
<accession>A0A841GYM3</accession>
<dbReference type="SMART" id="SM00387">
    <property type="entry name" value="HATPase_c"/>
    <property type="match status" value="1"/>
</dbReference>
<dbReference type="PROSITE" id="PS50112">
    <property type="entry name" value="PAS"/>
    <property type="match status" value="1"/>
</dbReference>
<dbReference type="InterPro" id="IPR003661">
    <property type="entry name" value="HisK_dim/P_dom"/>
</dbReference>
<dbReference type="InterPro" id="IPR013655">
    <property type="entry name" value="PAS_fold_3"/>
</dbReference>
<dbReference type="NCBIfam" id="TIGR00229">
    <property type="entry name" value="sensory_box"/>
    <property type="match status" value="1"/>
</dbReference>
<evidence type="ECO:0000256" key="1">
    <source>
        <dbReference type="ARBA" id="ARBA00000085"/>
    </source>
</evidence>
<dbReference type="RefSeq" id="WP_170033260.1">
    <property type="nucleotide sequence ID" value="NZ_JABDTL010000001.1"/>
</dbReference>
<dbReference type="GO" id="GO:0009927">
    <property type="term" value="F:histidine phosphotransfer kinase activity"/>
    <property type="evidence" value="ECO:0007669"/>
    <property type="project" value="TreeGrafter"/>
</dbReference>
<feature type="domain" description="Histidine kinase" evidence="7">
    <location>
        <begin position="639"/>
        <end position="870"/>
    </location>
</feature>
<dbReference type="PANTHER" id="PTHR43047:SF72">
    <property type="entry name" value="OSMOSENSING HISTIDINE PROTEIN KINASE SLN1"/>
    <property type="match status" value="1"/>
</dbReference>
<dbReference type="SUPFAM" id="SSF47384">
    <property type="entry name" value="Homodimeric domain of signal transducing histidine kinase"/>
    <property type="match status" value="1"/>
</dbReference>
<dbReference type="PROSITE" id="PS50109">
    <property type="entry name" value="HIS_KIN"/>
    <property type="match status" value="1"/>
</dbReference>
<evidence type="ECO:0000313" key="10">
    <source>
        <dbReference type="EMBL" id="MBB6070881.1"/>
    </source>
</evidence>
<protein>
    <recommendedName>
        <fullName evidence="2">histidine kinase</fullName>
        <ecNumber evidence="2">2.7.13.3</ecNumber>
    </recommendedName>
</protein>
<name>A0A841GYM3_9BACT</name>
<gene>
    <name evidence="10" type="ORF">HNQ61_002503</name>
</gene>
<keyword evidence="6" id="KW-0175">Coiled coil</keyword>
<keyword evidence="4" id="KW-0808">Transferase</keyword>
<dbReference type="InterPro" id="IPR001610">
    <property type="entry name" value="PAC"/>
</dbReference>
<dbReference type="CDD" id="cd00082">
    <property type="entry name" value="HisKA"/>
    <property type="match status" value="1"/>
</dbReference>
<dbReference type="SUPFAM" id="SSF55874">
    <property type="entry name" value="ATPase domain of HSP90 chaperone/DNA topoisomerase II/histidine kinase"/>
    <property type="match status" value="1"/>
</dbReference>
<dbReference type="CDD" id="cd00130">
    <property type="entry name" value="PAS"/>
    <property type="match status" value="1"/>
</dbReference>
<reference evidence="10 11" key="1">
    <citation type="submission" date="2020-08" db="EMBL/GenBank/DDBJ databases">
        <title>Genomic Encyclopedia of Type Strains, Phase IV (KMG-IV): sequencing the most valuable type-strain genomes for metagenomic binning, comparative biology and taxonomic classification.</title>
        <authorList>
            <person name="Goeker M."/>
        </authorList>
    </citation>
    <scope>NUCLEOTIDE SEQUENCE [LARGE SCALE GENOMIC DNA]</scope>
    <source>
        <strain evidence="10 11">DSM 29007</strain>
    </source>
</reference>
<evidence type="ECO:0000256" key="3">
    <source>
        <dbReference type="ARBA" id="ARBA00022553"/>
    </source>
</evidence>
<dbReference type="CDD" id="cd16922">
    <property type="entry name" value="HATPase_EvgS-ArcB-TorS-like"/>
    <property type="match status" value="1"/>
</dbReference>
<dbReference type="Gene3D" id="3.30.450.20">
    <property type="entry name" value="PAS domain"/>
    <property type="match status" value="3"/>
</dbReference>
<dbReference type="GO" id="GO:0005886">
    <property type="term" value="C:plasma membrane"/>
    <property type="evidence" value="ECO:0007669"/>
    <property type="project" value="TreeGrafter"/>
</dbReference>
<feature type="coiled-coil region" evidence="6">
    <location>
        <begin position="162"/>
        <end position="231"/>
    </location>
</feature>
<dbReference type="SUPFAM" id="SSF55785">
    <property type="entry name" value="PYP-like sensor domain (PAS domain)"/>
    <property type="match status" value="3"/>
</dbReference>
<comment type="catalytic activity">
    <reaction evidence="1">
        <text>ATP + protein L-histidine = ADP + protein N-phospho-L-histidine.</text>
        <dbReference type="EC" id="2.7.13.3"/>
    </reaction>
</comment>
<dbReference type="InterPro" id="IPR029016">
    <property type="entry name" value="GAF-like_dom_sf"/>
</dbReference>
<dbReference type="SMART" id="SM00091">
    <property type="entry name" value="PAS"/>
    <property type="match status" value="3"/>
</dbReference>
<dbReference type="EMBL" id="JACHIA010000006">
    <property type="protein sequence ID" value="MBB6070881.1"/>
    <property type="molecule type" value="Genomic_DNA"/>
</dbReference>
<dbReference type="Pfam" id="PF08448">
    <property type="entry name" value="PAS_4"/>
    <property type="match status" value="2"/>
</dbReference>
<dbReference type="InterPro" id="IPR000700">
    <property type="entry name" value="PAS-assoc_C"/>
</dbReference>
<dbReference type="Gene3D" id="3.30.450.40">
    <property type="match status" value="1"/>
</dbReference>
<dbReference type="InterPro" id="IPR036890">
    <property type="entry name" value="HATPase_C_sf"/>
</dbReference>
<dbReference type="AlphaFoldDB" id="A0A841GYM3"/>
<dbReference type="InterPro" id="IPR013656">
    <property type="entry name" value="PAS_4"/>
</dbReference>
<evidence type="ECO:0000256" key="4">
    <source>
        <dbReference type="ARBA" id="ARBA00022679"/>
    </source>
</evidence>
<dbReference type="FunFam" id="3.30.565.10:FF:000010">
    <property type="entry name" value="Sensor histidine kinase RcsC"/>
    <property type="match status" value="1"/>
</dbReference>
<dbReference type="SUPFAM" id="SSF55781">
    <property type="entry name" value="GAF domain-like"/>
    <property type="match status" value="1"/>
</dbReference>
<dbReference type="Gene3D" id="3.30.565.10">
    <property type="entry name" value="Histidine kinase-like ATPase, C-terminal domain"/>
    <property type="match status" value="1"/>
</dbReference>
<dbReference type="PROSITE" id="PS50113">
    <property type="entry name" value="PAC"/>
    <property type="match status" value="1"/>
</dbReference>
<dbReference type="Pfam" id="PF08447">
    <property type="entry name" value="PAS_3"/>
    <property type="match status" value="1"/>
</dbReference>
<keyword evidence="5" id="KW-0418">Kinase</keyword>
<evidence type="ECO:0000259" key="7">
    <source>
        <dbReference type="PROSITE" id="PS50109"/>
    </source>
</evidence>
<dbReference type="Pfam" id="PF02518">
    <property type="entry name" value="HATPase_c"/>
    <property type="match status" value="1"/>
</dbReference>
<dbReference type="Pfam" id="PF00512">
    <property type="entry name" value="HisKA"/>
    <property type="match status" value="1"/>
</dbReference>
<keyword evidence="3" id="KW-0597">Phosphoprotein</keyword>